<name>A0A0D1BTT2_CLOBO</name>
<dbReference type="PATRIC" id="fig|1379739.3.peg.3772"/>
<comment type="similarity">
    <text evidence="1 2">Belongs to the metallophosphoesterase superfamily. YfcE family.</text>
</comment>
<dbReference type="CDD" id="cd00841">
    <property type="entry name" value="MPP_YfcE"/>
    <property type="match status" value="1"/>
</dbReference>
<dbReference type="EMBL" id="JXSU01000008">
    <property type="protein sequence ID" value="KIS22151.1"/>
    <property type="molecule type" value="Genomic_DNA"/>
</dbReference>
<dbReference type="PANTHER" id="PTHR11124">
    <property type="entry name" value="VACUOLAR SORTING PROTEIN VPS29"/>
    <property type="match status" value="1"/>
</dbReference>
<evidence type="ECO:0000259" key="3">
    <source>
        <dbReference type="Pfam" id="PF12850"/>
    </source>
</evidence>
<dbReference type="RefSeq" id="WP_003483326.1">
    <property type="nucleotide sequence ID" value="NZ_JXSU01000008.1"/>
</dbReference>
<dbReference type="GO" id="GO:0046872">
    <property type="term" value="F:metal ion binding"/>
    <property type="evidence" value="ECO:0007669"/>
    <property type="project" value="UniProtKB-KW"/>
</dbReference>
<feature type="domain" description="Calcineurin-like phosphoesterase" evidence="3">
    <location>
        <begin position="1"/>
        <end position="145"/>
    </location>
</feature>
<dbReference type="NCBIfam" id="TIGR00040">
    <property type="entry name" value="yfcE"/>
    <property type="match status" value="1"/>
</dbReference>
<dbReference type="Proteomes" id="UP000032250">
    <property type="component" value="Unassembled WGS sequence"/>
</dbReference>
<dbReference type="EC" id="3.1.4.-" evidence="2"/>
<evidence type="ECO:0000313" key="4">
    <source>
        <dbReference type="EMBL" id="KIS22151.1"/>
    </source>
</evidence>
<comment type="cofactor">
    <cofactor evidence="2">
        <name>a divalent metal cation</name>
        <dbReference type="ChEBI" id="CHEBI:60240"/>
    </cofactor>
</comment>
<dbReference type="SUPFAM" id="SSF56300">
    <property type="entry name" value="Metallo-dependent phosphatases"/>
    <property type="match status" value="1"/>
</dbReference>
<protein>
    <recommendedName>
        <fullName evidence="2">Phosphoesterase</fullName>
        <ecNumber evidence="2">3.1.4.-</ecNumber>
    </recommendedName>
</protein>
<comment type="caution">
    <text evidence="4">The sequence shown here is derived from an EMBL/GenBank/DDBJ whole genome shotgun (WGS) entry which is preliminary data.</text>
</comment>
<evidence type="ECO:0000256" key="2">
    <source>
        <dbReference type="RuleBase" id="RU362039"/>
    </source>
</evidence>
<gene>
    <name evidence="4" type="ORF">N495_16970</name>
</gene>
<organism evidence="4 5">
    <name type="scientific">Clostridium botulinum B2 450</name>
    <dbReference type="NCBI Taxonomy" id="1379739"/>
    <lineage>
        <taxon>Bacteria</taxon>
        <taxon>Bacillati</taxon>
        <taxon>Bacillota</taxon>
        <taxon>Clostridia</taxon>
        <taxon>Eubacteriales</taxon>
        <taxon>Clostridiaceae</taxon>
        <taxon>Clostridium</taxon>
    </lineage>
</organism>
<accession>A0A0D1BTT2</accession>
<dbReference type="InterPro" id="IPR024654">
    <property type="entry name" value="Calcineurin-like_PHP_lpxH"/>
</dbReference>
<evidence type="ECO:0000313" key="5">
    <source>
        <dbReference type="Proteomes" id="UP000032250"/>
    </source>
</evidence>
<keyword evidence="2" id="KW-0479">Metal-binding</keyword>
<dbReference type="OrthoDB" id="9800565at2"/>
<sequence length="156" mass="17346">MKIGVISDTHRYIGDATSLVNSLGNVNLIIHLGDNVEDVKILSSVYKGKIINVRGNCDFSKQTPSELIENIGGKRFFITHGNRYDVKYDLAKLRYRALELEADIVLFGHTHISQIEYIDGIWFINPGSPTLPRNGVRSIAVIGIDGDKVVPVIKKI</sequence>
<reference evidence="4 5" key="1">
    <citation type="submission" date="2014-06" db="EMBL/GenBank/DDBJ databases">
        <title>Genome characterization of distinct group I Clostridium botulinum lineages.</title>
        <authorList>
            <person name="Giordani F."/>
            <person name="Anselmo A."/>
            <person name="Fillo S."/>
            <person name="Palozzi A.M."/>
            <person name="Fortunato A."/>
            <person name="Gentile B."/>
            <person name="Ciammaruconi A."/>
            <person name="Anniballi F."/>
            <person name="De Medici D."/>
            <person name="Lista F."/>
        </authorList>
    </citation>
    <scope>NUCLEOTIDE SEQUENCE [LARGE SCALE GENOMIC DNA]</scope>
    <source>
        <strain evidence="4 5">B2 450</strain>
    </source>
</reference>
<dbReference type="AlphaFoldDB" id="A0A0D1BTT2"/>
<dbReference type="InterPro" id="IPR000979">
    <property type="entry name" value="Phosphodiesterase_MJ0936/Vps29"/>
</dbReference>
<dbReference type="InterPro" id="IPR041802">
    <property type="entry name" value="MPP_YfcE"/>
</dbReference>
<dbReference type="Gene3D" id="3.60.21.10">
    <property type="match status" value="1"/>
</dbReference>
<dbReference type="InterPro" id="IPR029052">
    <property type="entry name" value="Metallo-depent_PP-like"/>
</dbReference>
<proteinExistence type="inferred from homology"/>
<dbReference type="HOGENOM" id="CLU_063749_2_0_9"/>
<dbReference type="GO" id="GO:0016787">
    <property type="term" value="F:hydrolase activity"/>
    <property type="evidence" value="ECO:0007669"/>
    <property type="project" value="UniProtKB-UniRule"/>
</dbReference>
<evidence type="ECO:0000256" key="1">
    <source>
        <dbReference type="ARBA" id="ARBA00008950"/>
    </source>
</evidence>
<dbReference type="Pfam" id="PF12850">
    <property type="entry name" value="Metallophos_2"/>
    <property type="match status" value="1"/>
</dbReference>